<evidence type="ECO:0000256" key="6">
    <source>
        <dbReference type="SAM" id="Phobius"/>
    </source>
</evidence>
<evidence type="ECO:0000256" key="2">
    <source>
        <dbReference type="ARBA" id="ARBA00022692"/>
    </source>
</evidence>
<feature type="transmembrane region" description="Helical" evidence="6">
    <location>
        <begin position="362"/>
        <end position="381"/>
    </location>
</feature>
<feature type="region of interest" description="Disordered" evidence="5">
    <location>
        <begin position="41"/>
        <end position="75"/>
    </location>
</feature>
<evidence type="ECO:0000256" key="1">
    <source>
        <dbReference type="ARBA" id="ARBA00004141"/>
    </source>
</evidence>
<dbReference type="SUPFAM" id="SSF103473">
    <property type="entry name" value="MFS general substrate transporter"/>
    <property type="match status" value="1"/>
</dbReference>
<dbReference type="GO" id="GO:0015244">
    <property type="term" value="F:fluconazole transmembrane transporter activity"/>
    <property type="evidence" value="ECO:0007669"/>
    <property type="project" value="TreeGrafter"/>
</dbReference>
<dbReference type="PANTHER" id="PTHR23502">
    <property type="entry name" value="MAJOR FACILITATOR SUPERFAMILY"/>
    <property type="match status" value="1"/>
</dbReference>
<evidence type="ECO:0000256" key="3">
    <source>
        <dbReference type="ARBA" id="ARBA00022989"/>
    </source>
</evidence>
<dbReference type="OrthoDB" id="3357846at2759"/>
<name>A0A2J6R1D8_HYAVF</name>
<proteinExistence type="predicted"/>
<dbReference type="CDD" id="cd17323">
    <property type="entry name" value="MFS_Tpo1_MDR_like"/>
    <property type="match status" value="1"/>
</dbReference>
<dbReference type="PROSITE" id="PS50850">
    <property type="entry name" value="MFS"/>
    <property type="match status" value="1"/>
</dbReference>
<feature type="transmembrane region" description="Helical" evidence="6">
    <location>
        <begin position="290"/>
        <end position="315"/>
    </location>
</feature>
<keyword evidence="3 6" id="KW-1133">Transmembrane helix</keyword>
<dbReference type="Proteomes" id="UP000235786">
    <property type="component" value="Unassembled WGS sequence"/>
</dbReference>
<evidence type="ECO:0000313" key="8">
    <source>
        <dbReference type="EMBL" id="PMD32328.1"/>
    </source>
</evidence>
<dbReference type="PANTHER" id="PTHR23502:SF23">
    <property type="entry name" value="FLUCONAZOLE RESISTANCE PROTEIN 1"/>
    <property type="match status" value="1"/>
</dbReference>
<reference evidence="8 9" key="1">
    <citation type="submission" date="2016-04" db="EMBL/GenBank/DDBJ databases">
        <title>A degradative enzymes factory behind the ericoid mycorrhizal symbiosis.</title>
        <authorList>
            <consortium name="DOE Joint Genome Institute"/>
            <person name="Martino E."/>
            <person name="Morin E."/>
            <person name="Grelet G."/>
            <person name="Kuo A."/>
            <person name="Kohler A."/>
            <person name="Daghino S."/>
            <person name="Barry K."/>
            <person name="Choi C."/>
            <person name="Cichocki N."/>
            <person name="Clum A."/>
            <person name="Copeland A."/>
            <person name="Hainaut M."/>
            <person name="Haridas S."/>
            <person name="Labutti K."/>
            <person name="Lindquist E."/>
            <person name="Lipzen A."/>
            <person name="Khouja H.-R."/>
            <person name="Murat C."/>
            <person name="Ohm R."/>
            <person name="Olson A."/>
            <person name="Spatafora J."/>
            <person name="Veneault-Fourrey C."/>
            <person name="Henrissat B."/>
            <person name="Grigoriev I."/>
            <person name="Martin F."/>
            <person name="Perotto S."/>
        </authorList>
    </citation>
    <scope>NUCLEOTIDE SEQUENCE [LARGE SCALE GENOMIC DNA]</scope>
    <source>
        <strain evidence="8 9">F</strain>
    </source>
</reference>
<dbReference type="Pfam" id="PF07690">
    <property type="entry name" value="MFS_1"/>
    <property type="match status" value="1"/>
</dbReference>
<dbReference type="AlphaFoldDB" id="A0A2J6R1D8"/>
<keyword evidence="9" id="KW-1185">Reference proteome</keyword>
<feature type="transmembrane region" description="Helical" evidence="6">
    <location>
        <begin position="222"/>
        <end position="247"/>
    </location>
</feature>
<sequence length="568" mass="63476">MNDHFSDTTFGQVVRLISRRRFLKFPGESDPNLWKQCIQKDTMRTSSTSEQHNGPVEPSNHIAADDSDGGEKGREANTNIACEDFLRNEQNLNSAITNKKSGEVILVGWYGPYDQENPQNWSSGRKLLVTFQICILNFGIYIGSSIYTPGELSVMEEFGVSDVVATLGLSLFVLGYGLGPMLFSPMSEIPTIGRSRIYFWTLFVFVLLQLPTGYAVNMPMLLIFRFLTGFFGGPVLATGGATIIDIYPPIEVPYWIGIFGACGVLGPVLSPLVGGFAAQAERWRWTIWELAWLCTAVLIVLFFFMPETSSANILYRRAQRLRIATGNLALKSQSEIDAADVTLKDHLLVLGRAFILTFSEPVIFFVDLYCALLYGVLYVWFESFPIVFGDIYGFKIDQQGLVFLGIFVGAVIILPCYLLWIRKRLVPQFSKPPVKPEIILPPTFFGAFALPICLFWYGWTSRPSIDWIVPLIGSGFFTVSIITLFMPVLTYLGMSYPRYVASVLAGNALFRASCGVVFPLFARALFHRLVVGPGNSLLGGLSIMFIPIPFTLYYYSERIRHRSKNATG</sequence>
<feature type="transmembrane region" description="Helical" evidence="6">
    <location>
        <begin position="534"/>
        <end position="555"/>
    </location>
</feature>
<feature type="transmembrane region" description="Helical" evidence="6">
    <location>
        <begin position="471"/>
        <end position="492"/>
    </location>
</feature>
<dbReference type="GO" id="GO:0005886">
    <property type="term" value="C:plasma membrane"/>
    <property type="evidence" value="ECO:0007669"/>
    <property type="project" value="TreeGrafter"/>
</dbReference>
<dbReference type="InterPro" id="IPR020846">
    <property type="entry name" value="MFS_dom"/>
</dbReference>
<evidence type="ECO:0000313" key="9">
    <source>
        <dbReference type="Proteomes" id="UP000235786"/>
    </source>
</evidence>
<evidence type="ECO:0000256" key="4">
    <source>
        <dbReference type="ARBA" id="ARBA00023136"/>
    </source>
</evidence>
<feature type="domain" description="Major facilitator superfamily (MFS) profile" evidence="7">
    <location>
        <begin position="129"/>
        <end position="559"/>
    </location>
</feature>
<feature type="transmembrane region" description="Helical" evidence="6">
    <location>
        <begin position="127"/>
        <end position="147"/>
    </location>
</feature>
<evidence type="ECO:0000259" key="7">
    <source>
        <dbReference type="PROSITE" id="PS50850"/>
    </source>
</evidence>
<dbReference type="Gene3D" id="1.20.1250.20">
    <property type="entry name" value="MFS general substrate transporter like domains"/>
    <property type="match status" value="1"/>
</dbReference>
<feature type="transmembrane region" description="Helical" evidence="6">
    <location>
        <begin position="499"/>
        <end position="522"/>
    </location>
</feature>
<feature type="transmembrane region" description="Helical" evidence="6">
    <location>
        <begin position="254"/>
        <end position="278"/>
    </location>
</feature>
<dbReference type="FunFam" id="1.20.1250.20:FF:000011">
    <property type="entry name" value="MFS multidrug transporter, putative"/>
    <property type="match status" value="1"/>
</dbReference>
<keyword evidence="4 6" id="KW-0472">Membrane</keyword>
<dbReference type="InterPro" id="IPR036259">
    <property type="entry name" value="MFS_trans_sf"/>
</dbReference>
<protein>
    <submittedName>
        <fullName evidence="8">MFS general substrate transporter</fullName>
    </submittedName>
</protein>
<accession>A0A2J6R1D8</accession>
<feature type="transmembrane region" description="Helical" evidence="6">
    <location>
        <begin position="440"/>
        <end position="459"/>
    </location>
</feature>
<dbReference type="GO" id="GO:1990961">
    <property type="term" value="P:xenobiotic detoxification by transmembrane export across the plasma membrane"/>
    <property type="evidence" value="ECO:0007669"/>
    <property type="project" value="TreeGrafter"/>
</dbReference>
<keyword evidence="2 6" id="KW-0812">Transmembrane</keyword>
<feature type="transmembrane region" description="Helical" evidence="6">
    <location>
        <begin position="401"/>
        <end position="420"/>
    </location>
</feature>
<feature type="transmembrane region" description="Helical" evidence="6">
    <location>
        <begin position="167"/>
        <end position="185"/>
    </location>
</feature>
<dbReference type="InterPro" id="IPR011701">
    <property type="entry name" value="MFS"/>
</dbReference>
<dbReference type="STRING" id="1149755.A0A2J6R1D8"/>
<organism evidence="8 9">
    <name type="scientific">Hyaloscypha variabilis (strain UAMH 11265 / GT02V1 / F)</name>
    <name type="common">Meliniomyces variabilis</name>
    <dbReference type="NCBI Taxonomy" id="1149755"/>
    <lineage>
        <taxon>Eukaryota</taxon>
        <taxon>Fungi</taxon>
        <taxon>Dikarya</taxon>
        <taxon>Ascomycota</taxon>
        <taxon>Pezizomycotina</taxon>
        <taxon>Leotiomycetes</taxon>
        <taxon>Helotiales</taxon>
        <taxon>Hyaloscyphaceae</taxon>
        <taxon>Hyaloscypha</taxon>
        <taxon>Hyaloscypha variabilis</taxon>
    </lineage>
</organism>
<evidence type="ECO:0000256" key="5">
    <source>
        <dbReference type="SAM" id="MobiDB-lite"/>
    </source>
</evidence>
<gene>
    <name evidence="8" type="ORF">L207DRAFT_609631</name>
</gene>
<feature type="transmembrane region" description="Helical" evidence="6">
    <location>
        <begin position="197"/>
        <end position="216"/>
    </location>
</feature>
<dbReference type="EMBL" id="KZ613959">
    <property type="protein sequence ID" value="PMD32328.1"/>
    <property type="molecule type" value="Genomic_DNA"/>
</dbReference>
<comment type="subcellular location">
    <subcellularLocation>
        <location evidence="1">Membrane</location>
        <topology evidence="1">Multi-pass membrane protein</topology>
    </subcellularLocation>
</comment>